<protein>
    <submittedName>
        <fullName evidence="1">Uncharacterized protein</fullName>
    </submittedName>
</protein>
<evidence type="ECO:0000313" key="2">
    <source>
        <dbReference type="Proteomes" id="UP000790709"/>
    </source>
</evidence>
<keyword evidence="2" id="KW-1185">Reference proteome</keyword>
<gene>
    <name evidence="1" type="ORF">BV22DRAFT_1097439</name>
</gene>
<sequence>MQLESIRADGSVELASQLQSDFDREDRHLRSQREDLAYTVQTLFQCGICFDELPEDDVMRLELCRHPFCRGCMRGYISSKLDEHRFPILCPTCATDKSQVNPGVVTGALVQMIGVSEQQYEVWVEMSMIQFSVLLHCRKCQRSAFVDRQDHEDTRTLVCPLPDCDHIWCKACQQSITIGGPKHSCDGSSELDHLMKQRGWKYCPSCKTPIQKETGCNHMTCMSPGCNTHFCYRCGGLIIQSALQAEIQSSISAHYRQCALFEIPDPDVAP</sequence>
<evidence type="ECO:0000313" key="1">
    <source>
        <dbReference type="EMBL" id="KAH7920857.1"/>
    </source>
</evidence>
<name>A0ACB8B5D2_9AGAM</name>
<organism evidence="1 2">
    <name type="scientific">Leucogyrophana mollusca</name>
    <dbReference type="NCBI Taxonomy" id="85980"/>
    <lineage>
        <taxon>Eukaryota</taxon>
        <taxon>Fungi</taxon>
        <taxon>Dikarya</taxon>
        <taxon>Basidiomycota</taxon>
        <taxon>Agaricomycotina</taxon>
        <taxon>Agaricomycetes</taxon>
        <taxon>Agaricomycetidae</taxon>
        <taxon>Boletales</taxon>
        <taxon>Boletales incertae sedis</taxon>
        <taxon>Leucogyrophana</taxon>
    </lineage>
</organism>
<proteinExistence type="predicted"/>
<dbReference type="Proteomes" id="UP000790709">
    <property type="component" value="Unassembled WGS sequence"/>
</dbReference>
<dbReference type="EMBL" id="MU266555">
    <property type="protein sequence ID" value="KAH7920857.1"/>
    <property type="molecule type" value="Genomic_DNA"/>
</dbReference>
<reference evidence="1" key="1">
    <citation type="journal article" date="2021" name="New Phytol.">
        <title>Evolutionary innovations through gain and loss of genes in the ectomycorrhizal Boletales.</title>
        <authorList>
            <person name="Wu G."/>
            <person name="Miyauchi S."/>
            <person name="Morin E."/>
            <person name="Kuo A."/>
            <person name="Drula E."/>
            <person name="Varga T."/>
            <person name="Kohler A."/>
            <person name="Feng B."/>
            <person name="Cao Y."/>
            <person name="Lipzen A."/>
            <person name="Daum C."/>
            <person name="Hundley H."/>
            <person name="Pangilinan J."/>
            <person name="Johnson J."/>
            <person name="Barry K."/>
            <person name="LaButti K."/>
            <person name="Ng V."/>
            <person name="Ahrendt S."/>
            <person name="Min B."/>
            <person name="Choi I.G."/>
            <person name="Park H."/>
            <person name="Plett J.M."/>
            <person name="Magnuson J."/>
            <person name="Spatafora J.W."/>
            <person name="Nagy L.G."/>
            <person name="Henrissat B."/>
            <person name="Grigoriev I.V."/>
            <person name="Yang Z.L."/>
            <person name="Xu J."/>
            <person name="Martin F.M."/>
        </authorList>
    </citation>
    <scope>NUCLEOTIDE SEQUENCE</scope>
    <source>
        <strain evidence="1">KUC20120723A-06</strain>
    </source>
</reference>
<comment type="caution">
    <text evidence="1">The sequence shown here is derived from an EMBL/GenBank/DDBJ whole genome shotgun (WGS) entry which is preliminary data.</text>
</comment>
<accession>A0ACB8B5D2</accession>